<reference evidence="14" key="1">
    <citation type="submission" date="2012-12" db="EMBL/GenBank/DDBJ databases">
        <authorList>
            <person name="Hellsten U."/>
            <person name="Grimwood J."/>
            <person name="Chapman J.A."/>
            <person name="Shapiro H."/>
            <person name="Aerts A."/>
            <person name="Otillar R.P."/>
            <person name="Terry A.Y."/>
            <person name="Boore J.L."/>
            <person name="Simakov O."/>
            <person name="Marletaz F."/>
            <person name="Cho S.-J."/>
            <person name="Edsinger-Gonzales E."/>
            <person name="Havlak P."/>
            <person name="Kuo D.-H."/>
            <person name="Larsson T."/>
            <person name="Lv J."/>
            <person name="Arendt D."/>
            <person name="Savage R."/>
            <person name="Osoegawa K."/>
            <person name="de Jong P."/>
            <person name="Lindberg D.R."/>
            <person name="Seaver E.C."/>
            <person name="Weisblat D.A."/>
            <person name="Putnam N.H."/>
            <person name="Grigoriev I.V."/>
            <person name="Rokhsar D.S."/>
        </authorList>
    </citation>
    <scope>NUCLEOTIDE SEQUENCE</scope>
</reference>
<accession>T1FFH4</accession>
<dbReference type="GO" id="GO:0016925">
    <property type="term" value="P:protein sumoylation"/>
    <property type="evidence" value="ECO:0000318"/>
    <property type="project" value="GO_Central"/>
</dbReference>
<dbReference type="PANTHER" id="PTHR10782:SF94">
    <property type="entry name" value="SUPPRESSOR OF VARIEGATION 2-10, ISOFORM I"/>
    <property type="match status" value="1"/>
</dbReference>
<dbReference type="FunFam" id="2.60.120.780:FF:000002">
    <property type="entry name" value="E3 SUMO-protein ligase PIAS4"/>
    <property type="match status" value="1"/>
</dbReference>
<name>T1FFH4_HELRO</name>
<evidence type="ECO:0000256" key="8">
    <source>
        <dbReference type="PROSITE-ProRule" id="PRU00452"/>
    </source>
</evidence>
<comment type="similarity">
    <text evidence="2">Belongs to the PIAS family.</text>
</comment>
<dbReference type="Gene3D" id="1.10.720.30">
    <property type="entry name" value="SAP domain"/>
    <property type="match status" value="1"/>
</dbReference>
<evidence type="ECO:0000313" key="14">
    <source>
        <dbReference type="Proteomes" id="UP000015101"/>
    </source>
</evidence>
<evidence type="ECO:0008006" key="15">
    <source>
        <dbReference type="Google" id="ProtNLM"/>
    </source>
</evidence>
<organism evidence="13 14">
    <name type="scientific">Helobdella robusta</name>
    <name type="common">Californian leech</name>
    <dbReference type="NCBI Taxonomy" id="6412"/>
    <lineage>
        <taxon>Eukaryota</taxon>
        <taxon>Metazoa</taxon>
        <taxon>Spiralia</taxon>
        <taxon>Lophotrochozoa</taxon>
        <taxon>Annelida</taxon>
        <taxon>Clitellata</taxon>
        <taxon>Hirudinea</taxon>
        <taxon>Rhynchobdellida</taxon>
        <taxon>Glossiphoniidae</taxon>
        <taxon>Helobdella</taxon>
    </lineage>
</organism>
<dbReference type="InterPro" id="IPR023321">
    <property type="entry name" value="PINIT"/>
</dbReference>
<dbReference type="InParanoid" id="T1FFH4"/>
<evidence type="ECO:0000256" key="3">
    <source>
        <dbReference type="ARBA" id="ARBA00022679"/>
    </source>
</evidence>
<protein>
    <recommendedName>
        <fullName evidence="15">Protein inhibitor of activated STAT</fullName>
    </recommendedName>
</protein>
<dbReference type="eggNOG" id="KOG2169">
    <property type="taxonomic scope" value="Eukaryota"/>
</dbReference>
<dbReference type="Gene3D" id="2.60.120.780">
    <property type="entry name" value="PINIT domain"/>
    <property type="match status" value="1"/>
</dbReference>
<dbReference type="OrthoDB" id="10263264at2759"/>
<dbReference type="AlphaFoldDB" id="T1FFH4"/>
<dbReference type="STRING" id="6412.T1FFH4"/>
<feature type="compositionally biased region" description="Low complexity" evidence="9">
    <location>
        <begin position="429"/>
        <end position="452"/>
    </location>
</feature>
<feature type="region of interest" description="Disordered" evidence="9">
    <location>
        <begin position="71"/>
        <end position="90"/>
    </location>
</feature>
<evidence type="ECO:0000259" key="11">
    <source>
        <dbReference type="PROSITE" id="PS51466"/>
    </source>
</evidence>
<dbReference type="InterPro" id="IPR004181">
    <property type="entry name" value="Znf_MIZ"/>
</dbReference>
<dbReference type="KEGG" id="hro:HELRODRAFT_180112"/>
<dbReference type="SUPFAM" id="SSF68906">
    <property type="entry name" value="SAP domain"/>
    <property type="match status" value="1"/>
</dbReference>
<dbReference type="GO" id="GO:0061665">
    <property type="term" value="F:SUMO ligase activity"/>
    <property type="evidence" value="ECO:0000318"/>
    <property type="project" value="GO_Central"/>
</dbReference>
<evidence type="ECO:0000259" key="10">
    <source>
        <dbReference type="PROSITE" id="PS51044"/>
    </source>
</evidence>
<dbReference type="GO" id="GO:0008270">
    <property type="term" value="F:zinc ion binding"/>
    <property type="evidence" value="ECO:0007669"/>
    <property type="project" value="UniProtKB-KW"/>
</dbReference>
<evidence type="ECO:0000256" key="1">
    <source>
        <dbReference type="ARBA" id="ARBA00004718"/>
    </source>
</evidence>
<dbReference type="HOGENOM" id="CLU_020768_1_1_1"/>
<dbReference type="PROSITE" id="PS51466">
    <property type="entry name" value="PINIT"/>
    <property type="match status" value="1"/>
</dbReference>
<dbReference type="GO" id="GO:0000785">
    <property type="term" value="C:chromatin"/>
    <property type="evidence" value="ECO:0000318"/>
    <property type="project" value="GO_Central"/>
</dbReference>
<dbReference type="Pfam" id="PF14324">
    <property type="entry name" value="PINIT"/>
    <property type="match status" value="1"/>
</dbReference>
<reference evidence="13" key="3">
    <citation type="submission" date="2015-06" db="UniProtKB">
        <authorList>
            <consortium name="EnsemblMetazoa"/>
        </authorList>
    </citation>
    <scope>IDENTIFICATION</scope>
</reference>
<dbReference type="GO" id="GO:0003712">
    <property type="term" value="F:transcription coregulator activity"/>
    <property type="evidence" value="ECO:0000318"/>
    <property type="project" value="GO_Central"/>
</dbReference>
<reference evidence="12 14" key="2">
    <citation type="journal article" date="2013" name="Nature">
        <title>Insights into bilaterian evolution from three spiralian genomes.</title>
        <authorList>
            <person name="Simakov O."/>
            <person name="Marletaz F."/>
            <person name="Cho S.J."/>
            <person name="Edsinger-Gonzales E."/>
            <person name="Havlak P."/>
            <person name="Hellsten U."/>
            <person name="Kuo D.H."/>
            <person name="Larsson T."/>
            <person name="Lv J."/>
            <person name="Arendt D."/>
            <person name="Savage R."/>
            <person name="Osoegawa K."/>
            <person name="de Jong P."/>
            <person name="Grimwood J."/>
            <person name="Chapman J.A."/>
            <person name="Shapiro H."/>
            <person name="Aerts A."/>
            <person name="Otillar R.P."/>
            <person name="Terry A.Y."/>
            <person name="Boore J.L."/>
            <person name="Grigoriev I.V."/>
            <person name="Lindberg D.R."/>
            <person name="Seaver E.C."/>
            <person name="Weisblat D.A."/>
            <person name="Putnam N.H."/>
            <person name="Rokhsar D.S."/>
        </authorList>
    </citation>
    <scope>NUCLEOTIDE SEQUENCE</scope>
</reference>
<feature type="region of interest" description="Disordered" evidence="9">
    <location>
        <begin position="422"/>
        <end position="458"/>
    </location>
</feature>
<dbReference type="InterPro" id="IPR038654">
    <property type="entry name" value="PINIT_sf"/>
</dbReference>
<evidence type="ECO:0000256" key="2">
    <source>
        <dbReference type="ARBA" id="ARBA00005383"/>
    </source>
</evidence>
<keyword evidence="5 8" id="KW-0863">Zinc-finger</keyword>
<evidence type="ECO:0000256" key="7">
    <source>
        <dbReference type="ARBA" id="ARBA00022833"/>
    </source>
</evidence>
<dbReference type="EMBL" id="KB097563">
    <property type="protein sequence ID" value="ESN94774.1"/>
    <property type="molecule type" value="Genomic_DNA"/>
</dbReference>
<feature type="domain" description="SP-RING-type" evidence="10">
    <location>
        <begin position="320"/>
        <end position="405"/>
    </location>
</feature>
<proteinExistence type="inferred from homology"/>
<evidence type="ECO:0000256" key="5">
    <source>
        <dbReference type="ARBA" id="ARBA00022771"/>
    </source>
</evidence>
<dbReference type="Gene3D" id="3.30.40.10">
    <property type="entry name" value="Zinc/RING finger domain, C3HC4 (zinc finger)"/>
    <property type="match status" value="1"/>
</dbReference>
<dbReference type="EMBL" id="AMQM01007106">
    <property type="status" value="NOT_ANNOTATED_CDS"/>
    <property type="molecule type" value="Genomic_DNA"/>
</dbReference>
<dbReference type="Pfam" id="PF02891">
    <property type="entry name" value="zf-MIZ"/>
    <property type="match status" value="1"/>
</dbReference>
<dbReference type="RefSeq" id="XP_009027134.1">
    <property type="nucleotide sequence ID" value="XM_009028886.1"/>
</dbReference>
<dbReference type="OMA" id="ENTFMFH"/>
<evidence type="ECO:0000256" key="9">
    <source>
        <dbReference type="SAM" id="MobiDB-lite"/>
    </source>
</evidence>
<dbReference type="InterPro" id="IPR036361">
    <property type="entry name" value="SAP_dom_sf"/>
</dbReference>
<gene>
    <name evidence="13" type="primary">20207573</name>
    <name evidence="12" type="ORF">HELRODRAFT_180112</name>
</gene>
<comment type="pathway">
    <text evidence="1">Protein modification; protein sumoylation.</text>
</comment>
<dbReference type="InterPro" id="IPR013083">
    <property type="entry name" value="Znf_RING/FYVE/PHD"/>
</dbReference>
<feature type="compositionally biased region" description="Polar residues" evidence="9">
    <location>
        <begin position="76"/>
        <end position="88"/>
    </location>
</feature>
<dbReference type="EnsemblMetazoa" id="HelroT180112">
    <property type="protein sequence ID" value="HelroP180112"/>
    <property type="gene ID" value="HelroG180112"/>
</dbReference>
<dbReference type="PANTHER" id="PTHR10782">
    <property type="entry name" value="ZINC FINGER MIZ DOMAIN-CONTAINING PROTEIN"/>
    <property type="match status" value="1"/>
</dbReference>
<keyword evidence="3" id="KW-0808">Transferase</keyword>
<dbReference type="PROSITE" id="PS51044">
    <property type="entry name" value="ZF_SP_RING"/>
    <property type="match status" value="1"/>
</dbReference>
<dbReference type="FunCoup" id="T1FFH4">
    <property type="interactions" value="1804"/>
</dbReference>
<keyword evidence="14" id="KW-1185">Reference proteome</keyword>
<feature type="domain" description="PINIT" evidence="11">
    <location>
        <begin position="121"/>
        <end position="288"/>
    </location>
</feature>
<evidence type="ECO:0000256" key="4">
    <source>
        <dbReference type="ARBA" id="ARBA00022723"/>
    </source>
</evidence>
<dbReference type="GO" id="GO:0006357">
    <property type="term" value="P:regulation of transcription by RNA polymerase II"/>
    <property type="evidence" value="ECO:0000318"/>
    <property type="project" value="GO_Central"/>
</dbReference>
<evidence type="ECO:0000313" key="13">
    <source>
        <dbReference type="EnsemblMetazoa" id="HelroP180112"/>
    </source>
</evidence>
<evidence type="ECO:0000313" key="12">
    <source>
        <dbReference type="EMBL" id="ESN94774.1"/>
    </source>
</evidence>
<dbReference type="CTD" id="20207573"/>
<dbReference type="FunFam" id="1.10.720.30:FF:000001">
    <property type="entry name" value="E3 SUMO-protein ligase PIAS2 isoform 1"/>
    <property type="match status" value="1"/>
</dbReference>
<keyword evidence="4" id="KW-0479">Metal-binding</keyword>
<sequence>MADKNELKNMVLMFRVSELQLLLGLTSQSRCGRKTELMQRALNMLDRGVSSHVQNKIKELYQRFVTRGSTSSSSSVLTNHSNPQMTSSVGGGGGVPAVGGGQGRPVSAVHKGLSELLNQQNGTPMAAPVTYPEVRFKHLPFYDVLAELVRPVSLVPRNSSRQQEMKINFCFSEEHLKQISNSRDISPTTNKVDFRVQVQMRFCVLDVSARQPDCFPTTICVKVNGAVAALPNPIPTNKPGAVPKRPSRPVDITQLCRFSTSLSNSISIAWTVEDNRHYCVVIYLVRKLNSQILLERLQKTSILKPEHTKKLISEKLTLESDNDLALTSLRISLICPLGKMRMSIPCRSQTCDHLQCFDSITFLQMNEKKPTWFCPVCDRPAEFNKLIIDGFISEIIRDSNDSTEIELTKDGAWSVTRSEELTTEDKHNNNNNNNNSSNNFSNCNSTANNSSSTGDDNRCLNMDTSNGLYDSHF</sequence>
<evidence type="ECO:0000256" key="6">
    <source>
        <dbReference type="ARBA" id="ARBA00022786"/>
    </source>
</evidence>
<dbReference type="GeneID" id="20207573"/>
<dbReference type="UniPathway" id="UPA00886"/>
<keyword evidence="7" id="KW-0862">Zinc</keyword>
<dbReference type="Proteomes" id="UP000015101">
    <property type="component" value="Unassembled WGS sequence"/>
</dbReference>
<keyword evidence="6" id="KW-0833">Ubl conjugation pathway</keyword>